<keyword evidence="2" id="KW-0833">Ubl conjugation pathway</keyword>
<keyword evidence="2" id="KW-0645">Protease</keyword>
<sequence length="166" mass="18429">MRPPDQPLGYGLAAPRNGARSLLSALQAHVIKWLLFDSRPQTKDNKCDVPPDTYLRPSEERQEEALWRACSEVIWRCGGGNSIQAGVDPKAVVALPTDHCYVQHSSQYYQDGVTEKAMPQFGILSRSPVGLLVWYGGEENSKNNINKQLLVALDIMEFSSTPIVNC</sequence>
<comment type="caution">
    <text evidence="4">The sequence shown here is derived from an EMBL/GenBank/DDBJ whole genome shotgun (WGS) entry which is preliminary data.</text>
</comment>
<name>A0A922MKS7_SPOEX</name>
<feature type="domain" description="Deubiquitinating enzyme MINDY-3/4 conserved" evidence="3">
    <location>
        <begin position="4"/>
        <end position="116"/>
    </location>
</feature>
<dbReference type="Pfam" id="PF13898">
    <property type="entry name" value="MINDY-3_4_CD"/>
    <property type="match status" value="1"/>
</dbReference>
<dbReference type="InterPro" id="IPR039785">
    <property type="entry name" value="MINY3/4"/>
</dbReference>
<protein>
    <recommendedName>
        <fullName evidence="2">Ubiquitin carboxyl-terminal hydrolase MINDY</fullName>
        <ecNumber evidence="2">3.4.19.12</ecNumber>
    </recommendedName>
</protein>
<evidence type="ECO:0000256" key="2">
    <source>
        <dbReference type="RuleBase" id="RU367088"/>
    </source>
</evidence>
<organism evidence="4 5">
    <name type="scientific">Spodoptera exigua</name>
    <name type="common">Beet armyworm</name>
    <name type="synonym">Noctua fulgens</name>
    <dbReference type="NCBI Taxonomy" id="7107"/>
    <lineage>
        <taxon>Eukaryota</taxon>
        <taxon>Metazoa</taxon>
        <taxon>Ecdysozoa</taxon>
        <taxon>Arthropoda</taxon>
        <taxon>Hexapoda</taxon>
        <taxon>Insecta</taxon>
        <taxon>Pterygota</taxon>
        <taxon>Neoptera</taxon>
        <taxon>Endopterygota</taxon>
        <taxon>Lepidoptera</taxon>
        <taxon>Glossata</taxon>
        <taxon>Ditrysia</taxon>
        <taxon>Noctuoidea</taxon>
        <taxon>Noctuidae</taxon>
        <taxon>Amphipyrinae</taxon>
        <taxon>Spodoptera</taxon>
    </lineage>
</organism>
<dbReference type="EMBL" id="JACEFF010000369">
    <property type="protein sequence ID" value="KAH9638816.1"/>
    <property type="molecule type" value="Genomic_DNA"/>
</dbReference>
<evidence type="ECO:0000313" key="4">
    <source>
        <dbReference type="EMBL" id="KAH9638816.1"/>
    </source>
</evidence>
<evidence type="ECO:0000256" key="1">
    <source>
        <dbReference type="ARBA" id="ARBA00011074"/>
    </source>
</evidence>
<comment type="catalytic activity">
    <reaction evidence="2">
        <text>Thiol-dependent hydrolysis of ester, thioester, amide, peptide and isopeptide bonds formed by the C-terminal Gly of ubiquitin (a 76-residue protein attached to proteins as an intracellular targeting signal).</text>
        <dbReference type="EC" id="3.4.19.12"/>
    </reaction>
</comment>
<dbReference type="Proteomes" id="UP000814243">
    <property type="component" value="Unassembled WGS sequence"/>
</dbReference>
<dbReference type="PANTHER" id="PTHR12473">
    <property type="entry name" value="UBIQUITIN CARBOXYL-TERMINAL HYDROLASE MINDY-4-RELATED"/>
    <property type="match status" value="1"/>
</dbReference>
<reference evidence="4" key="1">
    <citation type="journal article" date="2021" name="G3 (Bethesda)">
        <title>Genome and transcriptome analysis of the beet armyworm Spodoptera exigua reveals targets for pest control. .</title>
        <authorList>
            <person name="Simon S."/>
            <person name="Breeschoten T."/>
            <person name="Jansen H.J."/>
            <person name="Dirks R.P."/>
            <person name="Schranz M.E."/>
            <person name="Ros V.I.D."/>
        </authorList>
    </citation>
    <scope>NUCLEOTIDE SEQUENCE</scope>
    <source>
        <strain evidence="4">TB_SE_WUR_2020</strain>
    </source>
</reference>
<comment type="similarity">
    <text evidence="1 2">Belongs to the MINDY deubiquitinase family. FAM188 subfamily.</text>
</comment>
<dbReference type="GO" id="GO:1990380">
    <property type="term" value="F:K48-linked deubiquitinase activity"/>
    <property type="evidence" value="ECO:0007669"/>
    <property type="project" value="UniProtKB-UniRule"/>
</dbReference>
<evidence type="ECO:0000313" key="5">
    <source>
        <dbReference type="Proteomes" id="UP000814243"/>
    </source>
</evidence>
<keyword evidence="2" id="KW-0378">Hydrolase</keyword>
<dbReference type="GO" id="GO:0006508">
    <property type="term" value="P:proteolysis"/>
    <property type="evidence" value="ECO:0007669"/>
    <property type="project" value="UniProtKB-KW"/>
</dbReference>
<dbReference type="PANTHER" id="PTHR12473:SF8">
    <property type="entry name" value="UBIQUITIN CARBOXYL-TERMINAL HYDROLASE MINDY-4-RELATED"/>
    <property type="match status" value="1"/>
</dbReference>
<dbReference type="GO" id="GO:0004843">
    <property type="term" value="F:cysteine-type deubiquitinase activity"/>
    <property type="evidence" value="ECO:0007669"/>
    <property type="project" value="UniProtKB-UniRule"/>
</dbReference>
<proteinExistence type="inferred from homology"/>
<gene>
    <name evidence="4" type="ORF">HF086_011371</name>
</gene>
<dbReference type="InterPro" id="IPR025257">
    <property type="entry name" value="MINDY-3/4_CD"/>
</dbReference>
<dbReference type="AlphaFoldDB" id="A0A922MKS7"/>
<evidence type="ECO:0000259" key="3">
    <source>
        <dbReference type="Pfam" id="PF13898"/>
    </source>
</evidence>
<comment type="function">
    <text evidence="2">Hydrolase that can remove 'Lys-48'-linked conjugated ubiquitin from proteins.</text>
</comment>
<keyword evidence="2" id="KW-0788">Thiol protease</keyword>
<dbReference type="GO" id="GO:0071108">
    <property type="term" value="P:protein K48-linked deubiquitination"/>
    <property type="evidence" value="ECO:0007669"/>
    <property type="project" value="InterPro"/>
</dbReference>
<accession>A0A922MKS7</accession>
<dbReference type="EC" id="3.4.19.12" evidence="2"/>